<evidence type="ECO:0000256" key="7">
    <source>
        <dbReference type="ARBA" id="ARBA00022989"/>
    </source>
</evidence>
<evidence type="ECO:0000256" key="8">
    <source>
        <dbReference type="ARBA" id="ARBA00023136"/>
    </source>
</evidence>
<evidence type="ECO:0000256" key="10">
    <source>
        <dbReference type="SAM" id="Phobius"/>
    </source>
</evidence>
<evidence type="ECO:0000256" key="4">
    <source>
        <dbReference type="ARBA" id="ARBA00022519"/>
    </source>
</evidence>
<dbReference type="GO" id="GO:0005886">
    <property type="term" value="C:plasma membrane"/>
    <property type="evidence" value="ECO:0007669"/>
    <property type="project" value="UniProtKB-SubCell"/>
</dbReference>
<keyword evidence="5 10" id="KW-0812">Transmembrane</keyword>
<dbReference type="InterPro" id="IPR052157">
    <property type="entry name" value="BCAA_transport_permease"/>
</dbReference>
<dbReference type="GO" id="GO:0015190">
    <property type="term" value="F:L-leucine transmembrane transporter activity"/>
    <property type="evidence" value="ECO:0007669"/>
    <property type="project" value="TreeGrafter"/>
</dbReference>
<dbReference type="GO" id="GO:0005304">
    <property type="term" value="F:L-valine transmembrane transporter activity"/>
    <property type="evidence" value="ECO:0007669"/>
    <property type="project" value="TreeGrafter"/>
</dbReference>
<dbReference type="PANTHER" id="PTHR11795:SF371">
    <property type="entry name" value="HIGH-AFFINITY BRANCHED-CHAIN AMINO ACID TRANSPORT SYSTEM PERMEASE PROTEIN LIVH"/>
    <property type="match status" value="1"/>
</dbReference>
<dbReference type="GO" id="GO:0042941">
    <property type="term" value="P:D-alanine transmembrane transport"/>
    <property type="evidence" value="ECO:0007669"/>
    <property type="project" value="TreeGrafter"/>
</dbReference>
<dbReference type="RefSeq" id="WP_147852410.1">
    <property type="nucleotide sequence ID" value="NZ_VDUZ01000082.1"/>
</dbReference>
<dbReference type="AlphaFoldDB" id="A0A5C8P6Z4"/>
<organism evidence="11 12">
    <name type="scientific">Vineibacter terrae</name>
    <dbReference type="NCBI Taxonomy" id="2586908"/>
    <lineage>
        <taxon>Bacteria</taxon>
        <taxon>Pseudomonadati</taxon>
        <taxon>Pseudomonadota</taxon>
        <taxon>Alphaproteobacteria</taxon>
        <taxon>Hyphomicrobiales</taxon>
        <taxon>Vineibacter</taxon>
    </lineage>
</organism>
<keyword evidence="7 10" id="KW-1133">Transmembrane helix</keyword>
<dbReference type="GO" id="GO:0015808">
    <property type="term" value="P:L-alanine transport"/>
    <property type="evidence" value="ECO:0007669"/>
    <property type="project" value="TreeGrafter"/>
</dbReference>
<sequence length="291" mass="30331">MNAALFFNLLLNGVIEGLIIGLAALALNLVFAVARFPNTATGDIMTVGAYAGIAVQGLGISSTVLQMLAAVVVCMALCVVLYRLVFRRLQGRSMLAVLLASIGLAFIIRAAVFLIAGPEQRVFQIPLQRAIDIGGVALQPSMLWLAVTAFGCMAVVFAVLFLTPIGRRMRAVADNRALARTSGIDVDRVMVALWLLTGAVCGVAGMVLGINTVVMPENGWNILLPAFAAAVLGGVGSPVGAIVAGLALGIVQELSTPFVGFTYKIALSFVALIVILAIRPRGLFGAAVKVR</sequence>
<evidence type="ECO:0000313" key="12">
    <source>
        <dbReference type="Proteomes" id="UP000321638"/>
    </source>
</evidence>
<dbReference type="PANTHER" id="PTHR11795">
    <property type="entry name" value="BRANCHED-CHAIN AMINO ACID TRANSPORT SYSTEM PERMEASE PROTEIN LIVH"/>
    <property type="match status" value="1"/>
</dbReference>
<accession>A0A5C8P6Z4</accession>
<dbReference type="CDD" id="cd06582">
    <property type="entry name" value="TM_PBP1_LivH_like"/>
    <property type="match status" value="1"/>
</dbReference>
<proteinExistence type="inferred from homology"/>
<name>A0A5C8P6Z4_9HYPH</name>
<evidence type="ECO:0000256" key="3">
    <source>
        <dbReference type="ARBA" id="ARBA00022475"/>
    </source>
</evidence>
<dbReference type="GO" id="GO:0015192">
    <property type="term" value="F:L-phenylalanine transmembrane transporter activity"/>
    <property type="evidence" value="ECO:0007669"/>
    <property type="project" value="TreeGrafter"/>
</dbReference>
<feature type="transmembrane region" description="Helical" evidence="10">
    <location>
        <begin position="94"/>
        <end position="116"/>
    </location>
</feature>
<protein>
    <submittedName>
        <fullName evidence="11">Branched-chain amino acid ABC transporter permease</fullName>
    </submittedName>
</protein>
<feature type="transmembrane region" description="Helical" evidence="10">
    <location>
        <begin position="222"/>
        <end position="251"/>
    </location>
</feature>
<keyword evidence="12" id="KW-1185">Reference proteome</keyword>
<evidence type="ECO:0000256" key="2">
    <source>
        <dbReference type="ARBA" id="ARBA00022448"/>
    </source>
</evidence>
<dbReference type="GO" id="GO:1903806">
    <property type="term" value="P:L-isoleucine import across plasma membrane"/>
    <property type="evidence" value="ECO:0007669"/>
    <property type="project" value="TreeGrafter"/>
</dbReference>
<dbReference type="Proteomes" id="UP000321638">
    <property type="component" value="Unassembled WGS sequence"/>
</dbReference>
<feature type="transmembrane region" description="Helical" evidence="10">
    <location>
        <begin position="142"/>
        <end position="162"/>
    </location>
</feature>
<feature type="transmembrane region" description="Helical" evidence="10">
    <location>
        <begin position="189"/>
        <end position="210"/>
    </location>
</feature>
<keyword evidence="8 10" id="KW-0472">Membrane</keyword>
<reference evidence="11 12" key="1">
    <citation type="submission" date="2019-06" db="EMBL/GenBank/DDBJ databases">
        <title>New taxonomy in bacterial strain CC-CFT640, isolated from vineyard.</title>
        <authorList>
            <person name="Lin S.-Y."/>
            <person name="Tsai C.-F."/>
            <person name="Young C.-C."/>
        </authorList>
    </citation>
    <scope>NUCLEOTIDE SEQUENCE [LARGE SCALE GENOMIC DNA]</scope>
    <source>
        <strain evidence="11 12">CC-CFT640</strain>
    </source>
</reference>
<gene>
    <name evidence="11" type="ORF">FHP25_38910</name>
</gene>
<evidence type="ECO:0000256" key="5">
    <source>
        <dbReference type="ARBA" id="ARBA00022692"/>
    </source>
</evidence>
<evidence type="ECO:0000313" key="11">
    <source>
        <dbReference type="EMBL" id="TXL69459.1"/>
    </source>
</evidence>
<comment type="caution">
    <text evidence="11">The sequence shown here is derived from an EMBL/GenBank/DDBJ whole genome shotgun (WGS) entry which is preliminary data.</text>
</comment>
<dbReference type="InterPro" id="IPR001851">
    <property type="entry name" value="ABC_transp_permease"/>
</dbReference>
<dbReference type="OrthoDB" id="9778908at2"/>
<keyword evidence="3" id="KW-1003">Cell membrane</keyword>
<comment type="similarity">
    <text evidence="9">Belongs to the binding-protein-dependent transport system permease family. LivHM subfamily.</text>
</comment>
<comment type="subcellular location">
    <subcellularLocation>
        <location evidence="1">Cell membrane</location>
        <topology evidence="1">Multi-pass membrane protein</topology>
    </subcellularLocation>
</comment>
<evidence type="ECO:0000256" key="6">
    <source>
        <dbReference type="ARBA" id="ARBA00022970"/>
    </source>
</evidence>
<dbReference type="GO" id="GO:0015188">
    <property type="term" value="F:L-isoleucine transmembrane transporter activity"/>
    <property type="evidence" value="ECO:0007669"/>
    <property type="project" value="TreeGrafter"/>
</dbReference>
<evidence type="ECO:0000256" key="9">
    <source>
        <dbReference type="ARBA" id="ARBA00037998"/>
    </source>
</evidence>
<dbReference type="EMBL" id="VDUZ01000082">
    <property type="protein sequence ID" value="TXL69459.1"/>
    <property type="molecule type" value="Genomic_DNA"/>
</dbReference>
<feature type="transmembrane region" description="Helical" evidence="10">
    <location>
        <begin position="6"/>
        <end position="33"/>
    </location>
</feature>
<evidence type="ECO:0000256" key="1">
    <source>
        <dbReference type="ARBA" id="ARBA00004651"/>
    </source>
</evidence>
<dbReference type="Pfam" id="PF02653">
    <property type="entry name" value="BPD_transp_2"/>
    <property type="match status" value="1"/>
</dbReference>
<keyword evidence="6" id="KW-0029">Amino-acid transport</keyword>
<keyword evidence="2" id="KW-0813">Transport</keyword>
<feature type="transmembrane region" description="Helical" evidence="10">
    <location>
        <begin position="258"/>
        <end position="278"/>
    </location>
</feature>
<keyword evidence="4" id="KW-0997">Cell inner membrane</keyword>
<feature type="transmembrane region" description="Helical" evidence="10">
    <location>
        <begin position="64"/>
        <end position="82"/>
    </location>
</feature>